<dbReference type="SMART" id="SM00283">
    <property type="entry name" value="MA"/>
    <property type="match status" value="1"/>
</dbReference>
<dbReference type="PROSITE" id="PS50885">
    <property type="entry name" value="HAMP"/>
    <property type="match status" value="1"/>
</dbReference>
<organism evidence="6 7">
    <name type="scientific">Pannonibacter anstelovis</name>
    <dbReference type="NCBI Taxonomy" id="3121537"/>
    <lineage>
        <taxon>Bacteria</taxon>
        <taxon>Pseudomonadati</taxon>
        <taxon>Pseudomonadota</taxon>
        <taxon>Alphaproteobacteria</taxon>
        <taxon>Hyphomicrobiales</taxon>
        <taxon>Stappiaceae</taxon>
        <taxon>Pannonibacter</taxon>
    </lineage>
</organism>
<dbReference type="InterPro" id="IPR029151">
    <property type="entry name" value="Sensor-like_sf"/>
</dbReference>
<dbReference type="Pfam" id="PF00672">
    <property type="entry name" value="HAMP"/>
    <property type="match status" value="1"/>
</dbReference>
<dbReference type="SUPFAM" id="SSF103190">
    <property type="entry name" value="Sensory domain-like"/>
    <property type="match status" value="1"/>
</dbReference>
<dbReference type="Pfam" id="PF00015">
    <property type="entry name" value="MCPsignal"/>
    <property type="match status" value="1"/>
</dbReference>
<dbReference type="InterPro" id="IPR004089">
    <property type="entry name" value="MCPsignal_dom"/>
</dbReference>
<dbReference type="CDD" id="cd06225">
    <property type="entry name" value="HAMP"/>
    <property type="match status" value="1"/>
</dbReference>
<reference evidence="6 7" key="1">
    <citation type="submission" date="2024-02" db="EMBL/GenBank/DDBJ databases">
        <title>A new putative Pannonibacter species isolated from two cases of bloodstream infections in paediatric patients.</title>
        <authorList>
            <person name="Castellana S."/>
            <person name="De Laurentiis V."/>
            <person name="Grassi M."/>
            <person name="De Leonardis F."/>
            <person name="Mosca A."/>
            <person name="De Carlo C."/>
            <person name="Sparapano E."/>
            <person name="Ronga L."/>
            <person name="Santacroce L."/>
            <person name="Chironna M."/>
            <person name="De Robertis A."/>
            <person name="Bianco A."/>
            <person name="Del Sambro L."/>
            <person name="Capozzi L."/>
            <person name="Parisi A."/>
        </authorList>
    </citation>
    <scope>NUCLEOTIDE SEQUENCE [LARGE SCALE GENOMIC DNA]</scope>
    <source>
        <strain evidence="6 7">Pt2</strain>
    </source>
</reference>
<proteinExistence type="inferred from homology"/>
<dbReference type="PROSITE" id="PS50111">
    <property type="entry name" value="CHEMOTAXIS_TRANSDUC_2"/>
    <property type="match status" value="1"/>
</dbReference>
<dbReference type="InterPro" id="IPR003660">
    <property type="entry name" value="HAMP_dom"/>
</dbReference>
<protein>
    <submittedName>
        <fullName evidence="6">Methyl-accepting chemotaxis protein</fullName>
    </submittedName>
</protein>
<dbReference type="PANTHER" id="PTHR32089">
    <property type="entry name" value="METHYL-ACCEPTING CHEMOTAXIS PROTEIN MCPB"/>
    <property type="match status" value="1"/>
</dbReference>
<evidence type="ECO:0000259" key="5">
    <source>
        <dbReference type="PROSITE" id="PS50885"/>
    </source>
</evidence>
<dbReference type="EMBL" id="JBAKBE010000008">
    <property type="protein sequence ID" value="MEH0097343.1"/>
    <property type="molecule type" value="Genomic_DNA"/>
</dbReference>
<evidence type="ECO:0000256" key="2">
    <source>
        <dbReference type="ARBA" id="ARBA00029447"/>
    </source>
</evidence>
<feature type="domain" description="Methyl-accepting transducer" evidence="4">
    <location>
        <begin position="458"/>
        <end position="690"/>
    </location>
</feature>
<keyword evidence="1 3" id="KW-0807">Transducer</keyword>
<dbReference type="SUPFAM" id="SSF58104">
    <property type="entry name" value="Methyl-accepting chemotaxis protein (MCP) signaling domain"/>
    <property type="match status" value="1"/>
</dbReference>
<comment type="caution">
    <text evidence="6">The sequence shown here is derived from an EMBL/GenBank/DDBJ whole genome shotgun (WGS) entry which is preliminary data.</text>
</comment>
<dbReference type="RefSeq" id="WP_334252148.1">
    <property type="nucleotide sequence ID" value="NZ_JBAKBE010000008.1"/>
</dbReference>
<name>A0ABU7ZQP0_9HYPH</name>
<dbReference type="Gene3D" id="6.10.340.10">
    <property type="match status" value="1"/>
</dbReference>
<dbReference type="Proteomes" id="UP001380822">
    <property type="component" value="Unassembled WGS sequence"/>
</dbReference>
<dbReference type="SMART" id="SM00304">
    <property type="entry name" value="HAMP"/>
    <property type="match status" value="1"/>
</dbReference>
<evidence type="ECO:0000256" key="1">
    <source>
        <dbReference type="ARBA" id="ARBA00023224"/>
    </source>
</evidence>
<sequence length="789" mass="83477">MKIALKLPLVIVGIGLLCSAGVGTATYFSASNFIRQLGDDRLLALAENKKVSLEALMSDEITSAITFADSPTVVTAFKRLLDGWEKYGSEAGNRVTETYVTLNPNPPEEREKLSKAGRKPYDTAHSAFHPLLRNYMTASGFGDLLLIDLNGNVIYSVRKLSDYAINLQAPEWSDTPLAEAFQKTLTGPADNLVMSGIRQHEGPDIPTGYLATPVSIGRKTIGIMALELPHERIDNLLGTYDGLGETGNVMLTDAEGLALNDSKRTPDTIERMTQAVPPELASRAASGSRQLADFQDVSGESVHGAIIPVTIAGTPLALAVTQHASEMVAPLHGLRNWAALIAIAGGVAAGIVAMMVSNNIAGRIRRLADVMSELAEGNTGTPLPPDRNSDEIDGMTRAVVVFRDNLIRRAELEQTAVAERSKEQHRQQHVASIIQRFRDLIGGMVKQVEEKTGTLTVSANNMNQVATAAAGEASSAAEASSNSAQNVQTVAAAAEELTAAISEILSQAAKAGDIVENATQAARHTDQEVASLDEAADRIGAVVGMIRDIAEQTNLLALNATIEAARAGVAGKGFAVVAAEVKALSDQTARATDQIGLQIAEVQKMTKGSIGAIRRISEQIESVHTVTGAIINAVGEQQKATQEITQSIALAANGTTAVVGNVAQVSSAIRTTLREAGSVDSVSADVKQVSNELMQAVEQFLAEMQKDVNERRKALRIQAGEEPVTVESEKGTFQTELRDEAPGGLGLKPVPALKPGQNITVHRAGGFEQTGKVVWSSDQGVGVADVRRL</sequence>
<dbReference type="Gene3D" id="1.10.287.950">
    <property type="entry name" value="Methyl-accepting chemotaxis protein"/>
    <property type="match status" value="1"/>
</dbReference>
<gene>
    <name evidence="6" type="ORF">V6L76_13840</name>
</gene>
<evidence type="ECO:0000259" key="4">
    <source>
        <dbReference type="PROSITE" id="PS50111"/>
    </source>
</evidence>
<comment type="similarity">
    <text evidence="2">Belongs to the methyl-accepting chemotaxis (MCP) protein family.</text>
</comment>
<dbReference type="PANTHER" id="PTHR32089:SF112">
    <property type="entry name" value="LYSOZYME-LIKE PROTEIN-RELATED"/>
    <property type="match status" value="1"/>
</dbReference>
<evidence type="ECO:0000313" key="6">
    <source>
        <dbReference type="EMBL" id="MEH0097343.1"/>
    </source>
</evidence>
<evidence type="ECO:0000313" key="7">
    <source>
        <dbReference type="Proteomes" id="UP001380822"/>
    </source>
</evidence>
<evidence type="ECO:0000256" key="3">
    <source>
        <dbReference type="PROSITE-ProRule" id="PRU00284"/>
    </source>
</evidence>
<accession>A0ABU7ZQP0</accession>
<keyword evidence="7" id="KW-1185">Reference proteome</keyword>
<dbReference type="SUPFAM" id="SSF158472">
    <property type="entry name" value="HAMP domain-like"/>
    <property type="match status" value="1"/>
</dbReference>
<feature type="domain" description="HAMP" evidence="5">
    <location>
        <begin position="358"/>
        <end position="411"/>
    </location>
</feature>